<proteinExistence type="predicted"/>
<accession>A0A7X4YQZ5</accession>
<name>A0A7X4YQZ5_9BACL</name>
<organism evidence="1 2">
    <name type="scientific">Paenibacillus sacheonensis</name>
    <dbReference type="NCBI Taxonomy" id="742054"/>
    <lineage>
        <taxon>Bacteria</taxon>
        <taxon>Bacillati</taxon>
        <taxon>Bacillota</taxon>
        <taxon>Bacilli</taxon>
        <taxon>Bacillales</taxon>
        <taxon>Paenibacillaceae</taxon>
        <taxon>Paenibacillus</taxon>
    </lineage>
</organism>
<reference evidence="1 2" key="1">
    <citation type="submission" date="2020-01" db="EMBL/GenBank/DDBJ databases">
        <title>Paenibacillus soybeanensis sp. nov. isolated from the nodules of soybean (Glycine max(L.) Merr).</title>
        <authorList>
            <person name="Wang H."/>
        </authorList>
    </citation>
    <scope>NUCLEOTIDE SEQUENCE [LARGE SCALE GENOMIC DNA]</scope>
    <source>
        <strain evidence="1 2">DSM 23054</strain>
    </source>
</reference>
<dbReference type="OrthoDB" id="2050727at2"/>
<evidence type="ECO:0000313" key="2">
    <source>
        <dbReference type="Proteomes" id="UP000558113"/>
    </source>
</evidence>
<dbReference type="EMBL" id="JAAAMU010000006">
    <property type="protein sequence ID" value="NBC69959.1"/>
    <property type="molecule type" value="Genomic_DNA"/>
</dbReference>
<gene>
    <name evidence="1" type="ORF">GT003_13255</name>
</gene>
<protein>
    <submittedName>
        <fullName evidence="1">Uncharacterized protein</fullName>
    </submittedName>
</protein>
<sequence length="113" mass="13131">MNNNNPFQAQLEIRAMLPNDYEQIADLSQEQIGAVREWCTQLTLIKSINTRTSSYRLKHLCERDIGFYVPNGIIKKIMGELGFKMVDRYSNGINEFYNVSQKSIKKRPSRVQS</sequence>
<comment type="caution">
    <text evidence="1">The sequence shown here is derived from an EMBL/GenBank/DDBJ whole genome shotgun (WGS) entry which is preliminary data.</text>
</comment>
<dbReference type="Proteomes" id="UP000558113">
    <property type="component" value="Unassembled WGS sequence"/>
</dbReference>
<dbReference type="RefSeq" id="WP_161698418.1">
    <property type="nucleotide sequence ID" value="NZ_JAAAMU010000006.1"/>
</dbReference>
<keyword evidence="2" id="KW-1185">Reference proteome</keyword>
<dbReference type="AlphaFoldDB" id="A0A7X4YQZ5"/>
<evidence type="ECO:0000313" key="1">
    <source>
        <dbReference type="EMBL" id="NBC69959.1"/>
    </source>
</evidence>